<reference evidence="1" key="1">
    <citation type="submission" date="2022-08" db="EMBL/GenBank/DDBJ databases">
        <title>Genome Sequence of Lecanicillium fungicola.</title>
        <authorList>
            <person name="Buettner E."/>
        </authorList>
    </citation>
    <scope>NUCLEOTIDE SEQUENCE</scope>
    <source>
        <strain evidence="1">Babe33</strain>
    </source>
</reference>
<dbReference type="EMBL" id="JANJQO010000255">
    <property type="protein sequence ID" value="KAJ2979746.1"/>
    <property type="molecule type" value="Genomic_DNA"/>
</dbReference>
<proteinExistence type="predicted"/>
<evidence type="ECO:0000313" key="2">
    <source>
        <dbReference type="Proteomes" id="UP001143910"/>
    </source>
</evidence>
<comment type="caution">
    <text evidence="1">The sequence shown here is derived from an EMBL/GenBank/DDBJ whole genome shotgun (WGS) entry which is preliminary data.</text>
</comment>
<evidence type="ECO:0000313" key="1">
    <source>
        <dbReference type="EMBL" id="KAJ2979746.1"/>
    </source>
</evidence>
<dbReference type="Proteomes" id="UP001143910">
    <property type="component" value="Unassembled WGS sequence"/>
</dbReference>
<accession>A0ACC1NMC5</accession>
<organism evidence="1 2">
    <name type="scientific">Zarea fungicola</name>
    <dbReference type="NCBI Taxonomy" id="93591"/>
    <lineage>
        <taxon>Eukaryota</taxon>
        <taxon>Fungi</taxon>
        <taxon>Dikarya</taxon>
        <taxon>Ascomycota</taxon>
        <taxon>Pezizomycotina</taxon>
        <taxon>Sordariomycetes</taxon>
        <taxon>Hypocreomycetidae</taxon>
        <taxon>Hypocreales</taxon>
        <taxon>Cordycipitaceae</taxon>
        <taxon>Zarea</taxon>
    </lineage>
</organism>
<name>A0ACC1NMC5_9HYPO</name>
<gene>
    <name evidence="1" type="ORF">NQ176_g3066</name>
</gene>
<sequence>MQLPESQKLCLKSSADFPGNWHAHSAASELAACPNCFQRHIRGTRLELEFVKESSVQATHSCRFDTPTVSRYLLEMAQSGSSTESLVAFAKTRHTVSECKGSHGSRPSDGTRWYSAKNRNIPGFVACEACFMDCIQGGPLATQFELSPDKQLEPDVWVCDLSVPFIRRHLADATSPSDWPSFCSKASTRMQLQSCPGSQAVFPSSYQWFSPVSGPKELLICSACFHDHIEGFDDPGNWRDAGNNVLSIYGSAVFCCLGQHNLLLATAIAQNASNPNLFWTAARRWIEKPLCEPATAPDETWYTLPSNPANFAVCPACYVCVVEPLGLTDTFVPRTRSSSIQPATCSLNRAAPRFQQFLTKLFQACYGIDAKVFDKYVVQFAPLPVCMRDQDLEGGTWFGWDECNICPDCFHSFAHGTVLAELMPLNGKSIPERRMCEMYSPRMRSLFLAACSTVPLDTRCLLEAAKERRRIYWQTVPLMRDILSRAQSQLNRQRIANTTSSAYMLMGGLQETSMLGQGPTYSLPNAGQVFHNQLEVQGAVLGIEGEKIATALRNGNGRAVISYLEPIWRGVE</sequence>
<protein>
    <submittedName>
        <fullName evidence="1">Uncharacterized protein</fullName>
    </submittedName>
</protein>
<keyword evidence="2" id="KW-1185">Reference proteome</keyword>